<organism evidence="3 4">
    <name type="scientific">Sphingomonas spermidinifaciens</name>
    <dbReference type="NCBI Taxonomy" id="1141889"/>
    <lineage>
        <taxon>Bacteria</taxon>
        <taxon>Pseudomonadati</taxon>
        <taxon>Pseudomonadota</taxon>
        <taxon>Alphaproteobacteria</taxon>
        <taxon>Sphingomonadales</taxon>
        <taxon>Sphingomonadaceae</taxon>
        <taxon>Sphingomonas</taxon>
    </lineage>
</organism>
<evidence type="ECO:0000313" key="3">
    <source>
        <dbReference type="EMBL" id="PCD02919.1"/>
    </source>
</evidence>
<sequence>MSDVDQLAVGPDACVTASELVRQFGLWQERALQQPVFVLRRGRPSLVLTSLDLMRRLCLPHETAPDATMATLLMDAMRESVIVVDPGGRVREVNRAARVAFGAGGAGQPIARLFGEAVGRFLLDLADRARRVGTSEQAEIALRERRYRIVIVPHGEDALMIVDDVSADDEGQASAHRLSALEAAFDALAGTAWVRVNLRGYVDAVSASMTPLVGIERTTLMAVRFVTLLDAADRHAVAEAIEAVIGDGAPRHAAARLQRRDGGAVAADLSLAAERTRVGVEHVTIAIRVVHDLHN</sequence>
<accession>A0A2A4B561</accession>
<dbReference type="SMART" id="SM00091">
    <property type="entry name" value="PAS"/>
    <property type="match status" value="2"/>
</dbReference>
<dbReference type="AlphaFoldDB" id="A0A2A4B561"/>
<dbReference type="EMBL" id="NWMW01000001">
    <property type="protein sequence ID" value="PCD02919.1"/>
    <property type="molecule type" value="Genomic_DNA"/>
</dbReference>
<evidence type="ECO:0000256" key="1">
    <source>
        <dbReference type="ARBA" id="ARBA00009981"/>
    </source>
</evidence>
<reference evidence="3 4" key="1">
    <citation type="submission" date="2017-09" db="EMBL/GenBank/DDBJ databases">
        <title>Sphingomonas spermidinifaciens 9NM-10, whole genome shotgun sequence.</title>
        <authorList>
            <person name="Feng G."/>
            <person name="Zhu H."/>
        </authorList>
    </citation>
    <scope>NUCLEOTIDE SEQUENCE [LARGE SCALE GENOMIC DNA]</scope>
    <source>
        <strain evidence="3 4">9NM-10</strain>
    </source>
</reference>
<name>A0A2A4B561_9SPHN</name>
<evidence type="ECO:0000259" key="2">
    <source>
        <dbReference type="SMART" id="SM00091"/>
    </source>
</evidence>
<dbReference type="InterPro" id="IPR000014">
    <property type="entry name" value="PAS"/>
</dbReference>
<evidence type="ECO:0000313" key="4">
    <source>
        <dbReference type="Proteomes" id="UP000218366"/>
    </source>
</evidence>
<dbReference type="SUPFAM" id="SSF143120">
    <property type="entry name" value="YefM-like"/>
    <property type="match status" value="1"/>
</dbReference>
<dbReference type="SUPFAM" id="SSF55785">
    <property type="entry name" value="PYP-like sensor domain (PAS domain)"/>
    <property type="match status" value="2"/>
</dbReference>
<dbReference type="RefSeq" id="WP_096341320.1">
    <property type="nucleotide sequence ID" value="NZ_NWMW01000001.1"/>
</dbReference>
<dbReference type="OrthoDB" id="7861242at2"/>
<protein>
    <recommendedName>
        <fullName evidence="2">PAS domain-containing protein</fullName>
    </recommendedName>
</protein>
<comment type="caution">
    <text evidence="3">The sequence shown here is derived from an EMBL/GenBank/DDBJ whole genome shotgun (WGS) entry which is preliminary data.</text>
</comment>
<dbReference type="Gene3D" id="3.30.450.20">
    <property type="entry name" value="PAS domain"/>
    <property type="match status" value="2"/>
</dbReference>
<comment type="similarity">
    <text evidence="1">Belongs to the phD/YefM antitoxin family.</text>
</comment>
<gene>
    <name evidence="3" type="ORF">COC42_00265</name>
</gene>
<dbReference type="InterPro" id="IPR035965">
    <property type="entry name" value="PAS-like_dom_sf"/>
</dbReference>
<keyword evidence="4" id="KW-1185">Reference proteome</keyword>
<dbReference type="InterPro" id="IPR036165">
    <property type="entry name" value="YefM-like_sf"/>
</dbReference>
<feature type="domain" description="PAS" evidence="2">
    <location>
        <begin position="179"/>
        <end position="246"/>
    </location>
</feature>
<dbReference type="Pfam" id="PF13188">
    <property type="entry name" value="PAS_8"/>
    <property type="match status" value="1"/>
</dbReference>
<proteinExistence type="inferred from homology"/>
<feature type="domain" description="PAS" evidence="2">
    <location>
        <begin position="68"/>
        <end position="135"/>
    </location>
</feature>
<dbReference type="Proteomes" id="UP000218366">
    <property type="component" value="Unassembled WGS sequence"/>
</dbReference>